<proteinExistence type="predicted"/>
<name>B7XGE0_PSEPU</name>
<geneLocation type="plasmid" evidence="2">
    <name>pCAR1.2</name>
</geneLocation>
<dbReference type="Pfam" id="PF17263">
    <property type="entry name" value="DUF5329"/>
    <property type="match status" value="1"/>
</dbReference>
<feature type="chain" id="PRO_5002866043" description="DUF5329 domain-containing protein" evidence="1">
    <location>
        <begin position="29"/>
        <end position="127"/>
    </location>
</feature>
<evidence type="ECO:0000256" key="1">
    <source>
        <dbReference type="SAM" id="SignalP"/>
    </source>
</evidence>
<protein>
    <recommendedName>
        <fullName evidence="3">DUF5329 domain-containing protein</fullName>
    </recommendedName>
</protein>
<feature type="signal peptide" evidence="1">
    <location>
        <begin position="1"/>
        <end position="28"/>
    </location>
</feature>
<reference evidence="2" key="1">
    <citation type="journal article" date="2005" name="Appl. Microbiol. Biotechnol.">
        <title>Large plasmid pCAR2 and class II transposon Tn4676 are functional mobile genetic elements to distribute the carbazole/dioxin-degradative car gene cluster in different bacteria.</title>
        <authorList>
            <person name="Shintani M."/>
            <person name="Yoshida T."/>
            <person name="Habe H."/>
            <person name="Omori T."/>
            <person name="Nojiri H."/>
        </authorList>
    </citation>
    <scope>NUCLEOTIDE SEQUENCE</scope>
    <source>
        <strain evidence="2">CA10</strain>
        <plasmid evidence="2">pCAR1.2</plasmid>
    </source>
</reference>
<dbReference type="AlphaFoldDB" id="B7XGE0"/>
<reference evidence="2" key="5">
    <citation type="journal article" date="2009" name="BMC Genomics">
        <title>High-resolution mapping of plasmid transcriptomes in different host bacteria.</title>
        <authorList>
            <person name="Miyakoshi M."/>
            <person name="Nishida H."/>
            <person name="Shintani M."/>
            <person name="Yamane H."/>
            <person name="Nojiri H."/>
        </authorList>
    </citation>
    <scope>NUCLEOTIDE SEQUENCE</scope>
    <source>
        <strain evidence="2">CA10</strain>
        <plasmid evidence="2">pCAR1.2</plasmid>
    </source>
</reference>
<evidence type="ECO:0000313" key="2">
    <source>
        <dbReference type="EMBL" id="BAH09948.1"/>
    </source>
</evidence>
<reference evidence="2" key="4">
    <citation type="journal article" date="2009" name="Biosci. Biotechnol. Biochem.">
        <title>The complete nucleotide sequence of pCAR2: pCAR2 and pCAR1 were structurally identical IncP-7 carbazole degradative plasmids.</title>
        <authorList>
            <person name="Takahashi Y."/>
            <person name="Shintani M."/>
            <person name="Yamane H."/>
            <person name="Nojiri H."/>
        </authorList>
    </citation>
    <scope>NUCLEOTIDE SEQUENCE</scope>
    <source>
        <strain evidence="2">CA10</strain>
        <plasmid evidence="2">pCAR1.2</plasmid>
    </source>
</reference>
<keyword evidence="1" id="KW-0732">Signal</keyword>
<organism evidence="2">
    <name type="scientific">Pseudomonas putida</name>
    <name type="common">Arthrobacter siderocapsulatus</name>
    <dbReference type="NCBI Taxonomy" id="303"/>
    <lineage>
        <taxon>Bacteria</taxon>
        <taxon>Pseudomonadati</taxon>
        <taxon>Pseudomonadota</taxon>
        <taxon>Gammaproteobacteria</taxon>
        <taxon>Pseudomonadales</taxon>
        <taxon>Pseudomonadaceae</taxon>
        <taxon>Pseudomonas</taxon>
    </lineage>
</organism>
<dbReference type="EMBL" id="AB474758">
    <property type="protein sequence ID" value="BAH09948.1"/>
    <property type="molecule type" value="Genomic_DNA"/>
</dbReference>
<reference evidence="2" key="6">
    <citation type="journal article" date="2010" name="Environ. Microbiol.">
        <title>Response of the Pseudomonas host chromosomal transcriptome to carriage of the IncP-7 plasmid pCAR1.</title>
        <authorList>
            <person name="Shintani M."/>
            <person name="Takahashi Y."/>
            <person name="Tokumaru H."/>
            <person name="Kadota K."/>
            <person name="Hara H."/>
            <person name="Miyakoshi M."/>
            <person name="Naito K."/>
            <person name="Yamane H."/>
            <person name="Nishida H."/>
            <person name="Nojiri H."/>
        </authorList>
    </citation>
    <scope>NUCLEOTIDE SEQUENCE</scope>
    <source>
        <strain evidence="2">CA10</strain>
        <plasmid evidence="2">pCAR1.2</plasmid>
    </source>
</reference>
<reference evidence="2" key="7">
    <citation type="journal article" date="2010" name="J. Bacteriol.">
        <title>Pmr, a histone-like protein H1 (H-NS) family protein encoded by the IncP-7 plasmid pCAR1, is a key global regulator that alters host function.</title>
        <authorList>
            <person name="Yun C.S."/>
            <person name="Suzuki C."/>
            <person name="Naito K."/>
            <person name="Takeda T."/>
            <person name="Takahashi Y."/>
            <person name="Sai F."/>
            <person name="Terabayashi T."/>
            <person name="Miyakoshi M."/>
            <person name="Shintani M."/>
            <person name="Nishida H."/>
            <person name="Yamane H."/>
            <person name="Nojiri H."/>
        </authorList>
    </citation>
    <scope>NUCLEOTIDE SEQUENCE</scope>
    <source>
        <strain evidence="2">CA10</strain>
        <plasmid evidence="2">pCAR1.2</plasmid>
    </source>
</reference>
<dbReference type="RefSeq" id="WP_011077871.1">
    <property type="nucleotide sequence ID" value="NC_011838.1"/>
</dbReference>
<evidence type="ECO:0008006" key="3">
    <source>
        <dbReference type="Google" id="ProtNLM"/>
    </source>
</evidence>
<accession>B7XGE0</accession>
<keyword evidence="2" id="KW-0614">Plasmid</keyword>
<dbReference type="InterPro" id="IPR035242">
    <property type="entry name" value="DUF5329"/>
</dbReference>
<reference evidence="2" key="3">
    <citation type="journal article" date="2009" name="Appl. Environ. Microbiol.">
        <title>Carbazole-degradative IncP-7 plasmid pCAR1.2 is structurally unstable in Pseudomonas fluorescens Pf0-1, which accumulates catechol, the intermediate of the carbazole degradation pathway.</title>
        <authorList>
            <person name="Takahashi Y."/>
            <person name="Shintani M."/>
            <person name="Li L."/>
            <person name="Yamane H."/>
            <person name="Nojiri H."/>
        </authorList>
    </citation>
    <scope>NUCLEOTIDE SEQUENCE</scope>
    <source>
        <strain evidence="2">CA10</strain>
        <plasmid evidence="2">pCAR1.2</plasmid>
    </source>
</reference>
<sequence>MQAFNSGWGQWRLGAAAGLLLVMGAAQAEVAPPVRAEITGLLDFVEHSGCQFVRNGTAYPAPQAREHLQKKLTYLEGKKRINSAEDFIELAATQSSMSGKPYQVRCPTGSQPAGTWLNTELHRQRAQ</sequence>
<reference evidence="2" key="2">
    <citation type="journal article" date="2005" name="Biotechnol. Lett.">
        <title>Recipient range of IncP-7 conjugative plasmid pCAR2 from Pseudomonas putida HS01 is broader than from other Pseudomonas strains.</title>
        <authorList>
            <person name="Shintani M."/>
            <person name="Habe H."/>
            <person name="Tsuda M."/>
            <person name="Omori T."/>
            <person name="Yamane H."/>
            <person name="Nojiri H."/>
        </authorList>
    </citation>
    <scope>NUCLEOTIDE SEQUENCE</scope>
    <source>
        <strain evidence="2">CA10</strain>
        <plasmid evidence="2">pCAR1.2</plasmid>
    </source>
</reference>